<organism evidence="2">
    <name type="scientific">marine sediment metagenome</name>
    <dbReference type="NCBI Taxonomy" id="412755"/>
    <lineage>
        <taxon>unclassified sequences</taxon>
        <taxon>metagenomes</taxon>
        <taxon>ecological metagenomes</taxon>
    </lineage>
</organism>
<name>A0A0F9G4B9_9ZZZZ</name>
<feature type="compositionally biased region" description="Polar residues" evidence="1">
    <location>
        <begin position="1"/>
        <end position="10"/>
    </location>
</feature>
<comment type="caution">
    <text evidence="2">The sequence shown here is derived from an EMBL/GenBank/DDBJ whole genome shotgun (WGS) entry which is preliminary data.</text>
</comment>
<reference evidence="2" key="1">
    <citation type="journal article" date="2015" name="Nature">
        <title>Complex archaea that bridge the gap between prokaryotes and eukaryotes.</title>
        <authorList>
            <person name="Spang A."/>
            <person name="Saw J.H."/>
            <person name="Jorgensen S.L."/>
            <person name="Zaremba-Niedzwiedzka K."/>
            <person name="Martijn J."/>
            <person name="Lind A.E."/>
            <person name="van Eijk R."/>
            <person name="Schleper C."/>
            <person name="Guy L."/>
            <person name="Ettema T.J."/>
        </authorList>
    </citation>
    <scope>NUCLEOTIDE SEQUENCE</scope>
</reference>
<feature type="region of interest" description="Disordered" evidence="1">
    <location>
        <begin position="1"/>
        <end position="22"/>
    </location>
</feature>
<protein>
    <submittedName>
        <fullName evidence="2">Uncharacterized protein</fullName>
    </submittedName>
</protein>
<dbReference type="EMBL" id="LAZR01027857">
    <property type="protein sequence ID" value="KKL64405.1"/>
    <property type="molecule type" value="Genomic_DNA"/>
</dbReference>
<feature type="non-terminal residue" evidence="2">
    <location>
        <position position="145"/>
    </location>
</feature>
<sequence>MPQSNTILTTDNKDRTSATAGSSTGSFLIPKMLFSELLMAVRKNLIFRALAAKVIGPKSIPGSSLDFSEQEPESTNVFRTGTGAEIGLNAENYSGFNMKPIKYGVRIKIPRELEEDSQWDVMALNVTTAGYELADNEEALIIATL</sequence>
<gene>
    <name evidence="2" type="ORF">LCGC14_2165390</name>
</gene>
<accession>A0A0F9G4B9</accession>
<proteinExistence type="predicted"/>
<evidence type="ECO:0000256" key="1">
    <source>
        <dbReference type="SAM" id="MobiDB-lite"/>
    </source>
</evidence>
<dbReference type="AlphaFoldDB" id="A0A0F9G4B9"/>
<dbReference type="SUPFAM" id="SSF56563">
    <property type="entry name" value="Major capsid protein gp5"/>
    <property type="match status" value="1"/>
</dbReference>
<evidence type="ECO:0000313" key="2">
    <source>
        <dbReference type="EMBL" id="KKL64405.1"/>
    </source>
</evidence>